<comment type="caution">
    <text evidence="2">The sequence shown here is derived from an EMBL/GenBank/DDBJ whole genome shotgun (WGS) entry which is preliminary data.</text>
</comment>
<dbReference type="Proteomes" id="UP001501747">
    <property type="component" value="Unassembled WGS sequence"/>
</dbReference>
<dbReference type="SUPFAM" id="SSF53335">
    <property type="entry name" value="S-adenosyl-L-methionine-dependent methyltransferases"/>
    <property type="match status" value="1"/>
</dbReference>
<name>A0ABP7T521_9PSEU</name>
<dbReference type="GO" id="GO:0032259">
    <property type="term" value="P:methylation"/>
    <property type="evidence" value="ECO:0007669"/>
    <property type="project" value="UniProtKB-KW"/>
</dbReference>
<dbReference type="Pfam" id="PF13649">
    <property type="entry name" value="Methyltransf_25"/>
    <property type="match status" value="1"/>
</dbReference>
<dbReference type="EMBL" id="BAABAL010000018">
    <property type="protein sequence ID" value="GAA4021001.1"/>
    <property type="molecule type" value="Genomic_DNA"/>
</dbReference>
<feature type="domain" description="Methyltransferase" evidence="1">
    <location>
        <begin position="54"/>
        <end position="145"/>
    </location>
</feature>
<dbReference type="PANTHER" id="PTHR43591:SF24">
    <property type="entry name" value="2-METHOXY-6-POLYPRENYL-1,4-BENZOQUINOL METHYLASE, MITOCHONDRIAL"/>
    <property type="match status" value="1"/>
</dbReference>
<protein>
    <submittedName>
        <fullName evidence="2">Class I SAM-dependent methyltransferase</fullName>
    </submittedName>
</protein>
<dbReference type="CDD" id="cd02440">
    <property type="entry name" value="AdoMet_MTases"/>
    <property type="match status" value="1"/>
</dbReference>
<proteinExistence type="predicted"/>
<dbReference type="RefSeq" id="WP_344879628.1">
    <property type="nucleotide sequence ID" value="NZ_BAABAL010000018.1"/>
</dbReference>
<accession>A0ABP7T521</accession>
<dbReference type="PANTHER" id="PTHR43591">
    <property type="entry name" value="METHYLTRANSFERASE"/>
    <property type="match status" value="1"/>
</dbReference>
<reference evidence="3" key="1">
    <citation type="journal article" date="2019" name="Int. J. Syst. Evol. Microbiol.">
        <title>The Global Catalogue of Microorganisms (GCM) 10K type strain sequencing project: providing services to taxonomists for standard genome sequencing and annotation.</title>
        <authorList>
            <consortium name="The Broad Institute Genomics Platform"/>
            <consortium name="The Broad Institute Genome Sequencing Center for Infectious Disease"/>
            <person name="Wu L."/>
            <person name="Ma J."/>
        </authorList>
    </citation>
    <scope>NUCLEOTIDE SEQUENCE [LARGE SCALE GENOMIC DNA]</scope>
    <source>
        <strain evidence="3">JCM 17342</strain>
    </source>
</reference>
<dbReference type="InterPro" id="IPR041698">
    <property type="entry name" value="Methyltransf_25"/>
</dbReference>
<dbReference type="InterPro" id="IPR029063">
    <property type="entry name" value="SAM-dependent_MTases_sf"/>
</dbReference>
<keyword evidence="2" id="KW-0489">Methyltransferase</keyword>
<keyword evidence="3" id="KW-1185">Reference proteome</keyword>
<dbReference type="Gene3D" id="3.40.50.150">
    <property type="entry name" value="Vaccinia Virus protein VP39"/>
    <property type="match status" value="1"/>
</dbReference>
<sequence>MTATVDPSNSAQLDAWNGDQGSFWTRRAQRFNDGVAAYRDHFFTAAAIQPHEAVLDIGCGSGQTTRDAALQAKDGSALGVDLSEQMLELARREAAPNVSFLHADAQIHPFPEGSFDIAISRHGAMFFGDALAAFGNIARALRPGGRLALLTWQPAVRNEWMTTFRTAFAAGREQPVVPPRAGALNDPDLTRDLLTSAGFTDVELRPVSEPMYFGRDVEDALAFVVEQFGWMTRELDTETRDRVVEEVRASMHEHQTEHGVFYGSAAWIVLARRP</sequence>
<keyword evidence="2" id="KW-0808">Transferase</keyword>
<evidence type="ECO:0000313" key="2">
    <source>
        <dbReference type="EMBL" id="GAA4021001.1"/>
    </source>
</evidence>
<organism evidence="2 3">
    <name type="scientific">Allokutzneria multivorans</name>
    <dbReference type="NCBI Taxonomy" id="1142134"/>
    <lineage>
        <taxon>Bacteria</taxon>
        <taxon>Bacillati</taxon>
        <taxon>Actinomycetota</taxon>
        <taxon>Actinomycetes</taxon>
        <taxon>Pseudonocardiales</taxon>
        <taxon>Pseudonocardiaceae</taxon>
        <taxon>Allokutzneria</taxon>
    </lineage>
</organism>
<evidence type="ECO:0000259" key="1">
    <source>
        <dbReference type="Pfam" id="PF13649"/>
    </source>
</evidence>
<gene>
    <name evidence="2" type="ORF">GCM10022247_51450</name>
</gene>
<dbReference type="GO" id="GO:0008168">
    <property type="term" value="F:methyltransferase activity"/>
    <property type="evidence" value="ECO:0007669"/>
    <property type="project" value="UniProtKB-KW"/>
</dbReference>
<evidence type="ECO:0000313" key="3">
    <source>
        <dbReference type="Proteomes" id="UP001501747"/>
    </source>
</evidence>